<dbReference type="GO" id="GO:0006260">
    <property type="term" value="P:DNA replication"/>
    <property type="evidence" value="ECO:0007669"/>
    <property type="project" value="InterPro"/>
</dbReference>
<protein>
    <submittedName>
        <fullName evidence="5">Ribonucleoside triphosphate reductase</fullName>
    </submittedName>
</protein>
<dbReference type="AlphaFoldDB" id="A0A1G1XQ73"/>
<dbReference type="GO" id="GO:0004748">
    <property type="term" value="F:ribonucleoside-diphosphate reductase activity, thioredoxin disulfide as acceptor"/>
    <property type="evidence" value="ECO:0007669"/>
    <property type="project" value="TreeGrafter"/>
</dbReference>
<dbReference type="GO" id="GO:0009265">
    <property type="term" value="P:2'-deoxyribonucleotide biosynthetic process"/>
    <property type="evidence" value="ECO:0007669"/>
    <property type="project" value="TreeGrafter"/>
</dbReference>
<evidence type="ECO:0000256" key="2">
    <source>
        <dbReference type="ARBA" id="ARBA00022840"/>
    </source>
</evidence>
<comment type="caution">
    <text evidence="5">The sequence shown here is derived from an EMBL/GenBank/DDBJ whole genome shotgun (WGS) entry which is preliminary data.</text>
</comment>
<name>A0A1G1XQ73_9BACT</name>
<dbReference type="NCBIfam" id="TIGR02487">
    <property type="entry name" value="NrdD"/>
    <property type="match status" value="1"/>
</dbReference>
<feature type="domain" description="ATP-cone" evidence="4">
    <location>
        <begin position="5"/>
        <end position="98"/>
    </location>
</feature>
<dbReference type="GO" id="GO:0008998">
    <property type="term" value="F:ribonucleoside-triphosphate reductase (thioredoxin) activity"/>
    <property type="evidence" value="ECO:0007669"/>
    <property type="project" value="InterPro"/>
</dbReference>
<dbReference type="PANTHER" id="PTHR21075">
    <property type="entry name" value="ANAEROBIC RIBONUCLEOSIDE-TRIPHOSPHATE REDUCTASE"/>
    <property type="match status" value="1"/>
</dbReference>
<keyword evidence="1 3" id="KW-0547">Nucleotide-binding</keyword>
<evidence type="ECO:0000313" key="5">
    <source>
        <dbReference type="EMBL" id="OGY42142.1"/>
    </source>
</evidence>
<dbReference type="PANTHER" id="PTHR21075:SF0">
    <property type="entry name" value="ANAEROBIC RIBONUCLEOSIDE-TRIPHOSPHATE REDUCTASE"/>
    <property type="match status" value="1"/>
</dbReference>
<evidence type="ECO:0000313" key="6">
    <source>
        <dbReference type="Proteomes" id="UP000176260"/>
    </source>
</evidence>
<dbReference type="Gene3D" id="3.20.70.20">
    <property type="match status" value="1"/>
</dbReference>
<dbReference type="SUPFAM" id="SSF51998">
    <property type="entry name" value="PFL-like glycyl radical enzymes"/>
    <property type="match status" value="1"/>
</dbReference>
<reference evidence="5 6" key="1">
    <citation type="journal article" date="2016" name="Nat. Commun.">
        <title>Thousands of microbial genomes shed light on interconnected biogeochemical processes in an aquifer system.</title>
        <authorList>
            <person name="Anantharaman K."/>
            <person name="Brown C.T."/>
            <person name="Hug L.A."/>
            <person name="Sharon I."/>
            <person name="Castelle C.J."/>
            <person name="Probst A.J."/>
            <person name="Thomas B.C."/>
            <person name="Singh A."/>
            <person name="Wilkins M.J."/>
            <person name="Karaoz U."/>
            <person name="Brodie E.L."/>
            <person name="Williams K.H."/>
            <person name="Hubbard S.S."/>
            <person name="Banfield J.F."/>
        </authorList>
    </citation>
    <scope>NUCLEOTIDE SEQUENCE [LARGE SCALE GENOMIC DNA]</scope>
</reference>
<evidence type="ECO:0000256" key="1">
    <source>
        <dbReference type="ARBA" id="ARBA00022741"/>
    </source>
</evidence>
<dbReference type="InterPro" id="IPR012833">
    <property type="entry name" value="NrdD"/>
</dbReference>
<gene>
    <name evidence="5" type="ORF">A2Y67_02045</name>
</gene>
<evidence type="ECO:0000259" key="4">
    <source>
        <dbReference type="PROSITE" id="PS51161"/>
    </source>
</evidence>
<dbReference type="EMBL" id="MHIA01000017">
    <property type="protein sequence ID" value="OGY42142.1"/>
    <property type="molecule type" value="Genomic_DNA"/>
</dbReference>
<sequence length="680" mass="77873">MGKITKIKKRDDRIVDYDFPKIEEAIYKAMEAVADPNRKKANKLALQVEKEVNKKFHERTIPAVEEIQDIVEEVLIKNKQIKTAKAYILYREQHSQIRDLKSLIDSDALMEGYLAQSDWRVKENSNMAYSLQGLNNHVSSAVSAHYWLFKVYPQEVREAHSNADIHIHDLQTLAAYCCGWDLRELLSKGFGGVESKVTAKSAKHFRTALGHIVNFFYTLQGETAGAQAFSNFDTYLAPFIAYDDLSFKDVKQCIQEFLFNMNVPTRVGFQTPFTNITMDLTVPSLMRDEPVIIGGKFQDKTYKDFQKQMDMLNVAFTEVMTAGDANGRVFTFPIPTYNVTKDFEWDSEVVEKIMEMTAKYGIPYFSNFINSDMKPEDARSMCCRLRLDNRELRKRGGGLFAANPLTGSIGVATINLARLGYLADDKKQFLEKLEKMMSICRESLELKRKVVERFTDDGLYPYSRFYLQDIKSKYGEYWKNHFNTIGINGMNEAALNLFDQDITTEAGHQFAREVLDFMREKLMDYQLETNSLFNLEATPAEGTSYRFAKADKLMYPDIICANEKAYRDRVAEPYYTNSSQLPVDYTDDIFTALDLQDDLQTRYTGGTVFHGFVGERMPSAEATKKLVKKIAERYHLPYFTVTPTFSVCPVHGYLAGEHFFCPKCDAEIGYVEAGSQMATV</sequence>
<evidence type="ECO:0000256" key="3">
    <source>
        <dbReference type="PROSITE-ProRule" id="PRU00492"/>
    </source>
</evidence>
<organism evidence="5 6">
    <name type="scientific">Candidatus Buchananbacteria bacterium RBG_13_39_9</name>
    <dbReference type="NCBI Taxonomy" id="1797531"/>
    <lineage>
        <taxon>Bacteria</taxon>
        <taxon>Candidatus Buchananiibacteriota</taxon>
    </lineage>
</organism>
<dbReference type="Proteomes" id="UP000176260">
    <property type="component" value="Unassembled WGS sequence"/>
</dbReference>
<dbReference type="Pfam" id="PF13597">
    <property type="entry name" value="NRDD"/>
    <property type="match status" value="1"/>
</dbReference>
<dbReference type="InterPro" id="IPR005144">
    <property type="entry name" value="ATP-cone_dom"/>
</dbReference>
<proteinExistence type="predicted"/>
<dbReference type="GO" id="GO:0005524">
    <property type="term" value="F:ATP binding"/>
    <property type="evidence" value="ECO:0007669"/>
    <property type="project" value="UniProtKB-UniRule"/>
</dbReference>
<dbReference type="PROSITE" id="PS51161">
    <property type="entry name" value="ATP_CONE"/>
    <property type="match status" value="1"/>
</dbReference>
<accession>A0A1G1XQ73</accession>
<dbReference type="CDD" id="cd01675">
    <property type="entry name" value="RNR_III"/>
    <property type="match status" value="1"/>
</dbReference>
<dbReference type="Pfam" id="PF03477">
    <property type="entry name" value="ATP-cone"/>
    <property type="match status" value="1"/>
</dbReference>
<dbReference type="GO" id="GO:0031250">
    <property type="term" value="C:anaerobic ribonucleoside-triphosphate reductase complex"/>
    <property type="evidence" value="ECO:0007669"/>
    <property type="project" value="TreeGrafter"/>
</dbReference>
<dbReference type="NCBIfam" id="NF006126">
    <property type="entry name" value="PRK08270.1"/>
    <property type="match status" value="1"/>
</dbReference>
<keyword evidence="2 3" id="KW-0067">ATP-binding</keyword>